<proteinExistence type="predicted"/>
<keyword evidence="1" id="KW-1133">Transmembrane helix</keyword>
<keyword evidence="1" id="KW-0472">Membrane</keyword>
<accession>A0A645A1Y4</accession>
<dbReference type="AlphaFoldDB" id="A0A645A1Y4"/>
<gene>
    <name evidence="2" type="ORF">SDC9_93795</name>
</gene>
<protein>
    <recommendedName>
        <fullName evidence="3">DUF4386 domain-containing protein</fullName>
    </recommendedName>
</protein>
<reference evidence="2" key="1">
    <citation type="submission" date="2019-08" db="EMBL/GenBank/DDBJ databases">
        <authorList>
            <person name="Kucharzyk K."/>
            <person name="Murdoch R.W."/>
            <person name="Higgins S."/>
            <person name="Loffler F."/>
        </authorList>
    </citation>
    <scope>NUCLEOTIDE SEQUENCE</scope>
</reference>
<evidence type="ECO:0000313" key="2">
    <source>
        <dbReference type="EMBL" id="MPM47087.1"/>
    </source>
</evidence>
<keyword evidence="1" id="KW-0812">Transmembrane</keyword>
<sequence length="223" mass="25132">MEHHHDTQVLGKVAFFSSLAMLILIPLQIVIFAIKQPPQSAELWLALFGQHWFLGLIEMDFLYIIDNSLVALVYLALYHLLKEEKRALMQIALLLGFLGIGAYYSSNPAFELWEVQKQYAAATTAEAQQGWLIIANSLILQWRGTAFNTYYILNGICLIMISYALLKSHYPRKIGMIGLISGLLMSIPSTFGVIGVIFSLLSLIPWMLFLALLLPHFKQMGKA</sequence>
<feature type="transmembrane region" description="Helical" evidence="1">
    <location>
        <begin position="87"/>
        <end position="105"/>
    </location>
</feature>
<feature type="transmembrane region" description="Helical" evidence="1">
    <location>
        <begin position="147"/>
        <end position="166"/>
    </location>
</feature>
<evidence type="ECO:0000256" key="1">
    <source>
        <dbReference type="SAM" id="Phobius"/>
    </source>
</evidence>
<feature type="transmembrane region" description="Helical" evidence="1">
    <location>
        <begin position="61"/>
        <end position="80"/>
    </location>
</feature>
<feature type="transmembrane region" description="Helical" evidence="1">
    <location>
        <begin position="12"/>
        <end position="34"/>
    </location>
</feature>
<comment type="caution">
    <text evidence="2">The sequence shown here is derived from an EMBL/GenBank/DDBJ whole genome shotgun (WGS) entry which is preliminary data.</text>
</comment>
<evidence type="ECO:0008006" key="3">
    <source>
        <dbReference type="Google" id="ProtNLM"/>
    </source>
</evidence>
<dbReference type="EMBL" id="VSSQ01011534">
    <property type="protein sequence ID" value="MPM47087.1"/>
    <property type="molecule type" value="Genomic_DNA"/>
</dbReference>
<organism evidence="2">
    <name type="scientific">bioreactor metagenome</name>
    <dbReference type="NCBI Taxonomy" id="1076179"/>
    <lineage>
        <taxon>unclassified sequences</taxon>
        <taxon>metagenomes</taxon>
        <taxon>ecological metagenomes</taxon>
    </lineage>
</organism>
<feature type="transmembrane region" description="Helical" evidence="1">
    <location>
        <begin position="197"/>
        <end position="217"/>
    </location>
</feature>
<name>A0A645A1Y4_9ZZZZ</name>